<dbReference type="InterPro" id="IPR032872">
    <property type="entry name" value="WAK_assoc_C"/>
</dbReference>
<evidence type="ECO:0000256" key="12">
    <source>
        <dbReference type="ARBA" id="ARBA00022989"/>
    </source>
</evidence>
<dbReference type="FunFam" id="3.30.200.20:FF:000214">
    <property type="entry name" value="WAK1-OsWAK receptor-like cytoplasmic kinase (OsWAK-RLCK)"/>
    <property type="match status" value="1"/>
</dbReference>
<keyword evidence="12" id="KW-1133">Transmembrane helix</keyword>
<protein>
    <recommendedName>
        <fullName evidence="2">non-specific serine/threonine protein kinase</fullName>
        <ecNumber evidence="2">2.7.11.1</ecNumber>
    </recommendedName>
</protein>
<gene>
    <name evidence="21" type="ORF">LWI29_024586</name>
</gene>
<keyword evidence="22" id="KW-1185">Reference proteome</keyword>
<evidence type="ECO:0000256" key="1">
    <source>
        <dbReference type="ARBA" id="ARBA00004251"/>
    </source>
</evidence>
<dbReference type="Pfam" id="PF14380">
    <property type="entry name" value="WAK_assoc"/>
    <property type="match status" value="1"/>
</dbReference>
<reference evidence="21" key="1">
    <citation type="journal article" date="2022" name="Plant J.">
        <title>Strategies of tolerance reflected in two North American maple genomes.</title>
        <authorList>
            <person name="McEvoy S.L."/>
            <person name="Sezen U.U."/>
            <person name="Trouern-Trend A."/>
            <person name="McMahon S.M."/>
            <person name="Schaberg P.G."/>
            <person name="Yang J."/>
            <person name="Wegrzyn J.L."/>
            <person name="Swenson N.G."/>
        </authorList>
    </citation>
    <scope>NUCLEOTIDE SEQUENCE</scope>
    <source>
        <strain evidence="21">NS2018</strain>
    </source>
</reference>
<evidence type="ECO:0000313" key="22">
    <source>
        <dbReference type="Proteomes" id="UP001168877"/>
    </source>
</evidence>
<keyword evidence="14" id="KW-0675">Receptor</keyword>
<keyword evidence="15" id="KW-0325">Glycoprotein</keyword>
<dbReference type="FunFam" id="1.10.510.10:FF:000161">
    <property type="entry name" value="Wall-associated receptor kinase-like 20"/>
    <property type="match status" value="1"/>
</dbReference>
<dbReference type="InterPro" id="IPR008271">
    <property type="entry name" value="Ser/Thr_kinase_AS"/>
</dbReference>
<dbReference type="SMART" id="SM00220">
    <property type="entry name" value="S_TKc"/>
    <property type="match status" value="1"/>
</dbReference>
<dbReference type="EMBL" id="JAUESC010000382">
    <property type="protein sequence ID" value="KAK0587539.1"/>
    <property type="molecule type" value="Genomic_DNA"/>
</dbReference>
<name>A0AA39S8U7_ACESA</name>
<dbReference type="GO" id="GO:0005886">
    <property type="term" value="C:plasma membrane"/>
    <property type="evidence" value="ECO:0007669"/>
    <property type="project" value="UniProtKB-SubCell"/>
</dbReference>
<feature type="compositionally biased region" description="Polar residues" evidence="19">
    <location>
        <begin position="632"/>
        <end position="646"/>
    </location>
</feature>
<dbReference type="InterPro" id="IPR017441">
    <property type="entry name" value="Protein_kinase_ATP_BS"/>
</dbReference>
<evidence type="ECO:0000256" key="10">
    <source>
        <dbReference type="ARBA" id="ARBA00022777"/>
    </source>
</evidence>
<keyword evidence="3" id="KW-1003">Cell membrane</keyword>
<keyword evidence="7" id="KW-0812">Transmembrane</keyword>
<evidence type="ECO:0000256" key="5">
    <source>
        <dbReference type="ARBA" id="ARBA00022553"/>
    </source>
</evidence>
<evidence type="ECO:0000256" key="18">
    <source>
        <dbReference type="PROSITE-ProRule" id="PRU10141"/>
    </source>
</evidence>
<keyword evidence="8" id="KW-0732">Signal</keyword>
<dbReference type="Pfam" id="PF00069">
    <property type="entry name" value="Pkinase"/>
    <property type="match status" value="1"/>
</dbReference>
<dbReference type="InterPro" id="IPR025287">
    <property type="entry name" value="WAK_GUB"/>
</dbReference>
<feature type="domain" description="Protein kinase" evidence="20">
    <location>
        <begin position="326"/>
        <end position="601"/>
    </location>
</feature>
<dbReference type="PROSITE" id="PS00107">
    <property type="entry name" value="PROTEIN_KINASE_ATP"/>
    <property type="match status" value="1"/>
</dbReference>
<sequence>MEPKNFFTFTTVLHKCTITIITIFTSLANHTLALDPHFEACAPKTCGNGLNISYPFWISGKQQSYCGYPNFEITCGDEEPILSISEEDYIIKNIFYANNSLLLASAAAYDRQETCPTPHHNISLSRTPFDLISTDTNLFFFYNCTKKPPDYYTYPIDCISNSTHYSFAAFHEEVLLKANYSLDLCRNSAFVPVDVESINIANLWQMNYTEVLKMGFLLDWTTHNCTSCEASGGRCGFKDSKFVCFCTDKPHVETCCHGIVSGLGGMGIMAMIFFLYRCRKKYASSSYVSRNISSDPSLVADPEKADKIPGVQVFSYTELEEATNHFDSAKELGDGGFGTVYYGKLQDGRAVAVKRLYENNYKRVEQFMNEVKILAHLRHTNLVALYGCTSRHSRELLLVYEYISNGTVADHLHGELTKAGALPWATRLNIAVETACALKYLHASDIIHRDVKTNNILLDNNFSVKVADFGLSRLFPNHVSHVSTAPQGTPGYVDPEYHQCYQLTDKSDVFSFGVVLVELISSMPAVDITRHRHEINLSNLAINKIQNKALHELVDPSLGFESDYKVRKMIYSVAELAFQCLQSDKDLRPCMATVLDTLKDIKSDGYSKEKAEELDITDDVGLLKHGPPTPSPDSRTSWKTTPPSSN</sequence>
<dbReference type="GO" id="GO:0030247">
    <property type="term" value="F:polysaccharide binding"/>
    <property type="evidence" value="ECO:0007669"/>
    <property type="project" value="InterPro"/>
</dbReference>
<comment type="subcellular location">
    <subcellularLocation>
        <location evidence="1">Cell membrane</location>
        <topology evidence="1">Single-pass type I membrane protein</topology>
    </subcellularLocation>
</comment>
<comment type="catalytic activity">
    <reaction evidence="16">
        <text>L-threonyl-[protein] + ATP = O-phospho-L-threonyl-[protein] + ADP + H(+)</text>
        <dbReference type="Rhea" id="RHEA:46608"/>
        <dbReference type="Rhea" id="RHEA-COMP:11060"/>
        <dbReference type="Rhea" id="RHEA-COMP:11605"/>
        <dbReference type="ChEBI" id="CHEBI:15378"/>
        <dbReference type="ChEBI" id="CHEBI:30013"/>
        <dbReference type="ChEBI" id="CHEBI:30616"/>
        <dbReference type="ChEBI" id="CHEBI:61977"/>
        <dbReference type="ChEBI" id="CHEBI:456216"/>
        <dbReference type="EC" id="2.7.11.1"/>
    </reaction>
</comment>
<dbReference type="Gene3D" id="1.10.510.10">
    <property type="entry name" value="Transferase(Phosphotransferase) domain 1"/>
    <property type="match status" value="1"/>
</dbReference>
<keyword evidence="10" id="KW-0418">Kinase</keyword>
<dbReference type="Gene3D" id="3.30.200.20">
    <property type="entry name" value="Phosphorylase Kinase, domain 1"/>
    <property type="match status" value="1"/>
</dbReference>
<comment type="caution">
    <text evidence="21">The sequence shown here is derived from an EMBL/GenBank/DDBJ whole genome shotgun (WGS) entry which is preliminary data.</text>
</comment>
<dbReference type="PANTHER" id="PTHR46008">
    <property type="entry name" value="LEAF RUST 10 DISEASE-RESISTANCE LOCUS RECEPTOR-LIKE PROTEIN KINASE-LIKE 1.4"/>
    <property type="match status" value="1"/>
</dbReference>
<evidence type="ECO:0000256" key="9">
    <source>
        <dbReference type="ARBA" id="ARBA00022741"/>
    </source>
</evidence>
<evidence type="ECO:0000256" key="14">
    <source>
        <dbReference type="ARBA" id="ARBA00023170"/>
    </source>
</evidence>
<keyword evidence="5" id="KW-0597">Phosphoprotein</keyword>
<evidence type="ECO:0000313" key="21">
    <source>
        <dbReference type="EMBL" id="KAK0587539.1"/>
    </source>
</evidence>
<feature type="binding site" evidence="18">
    <location>
        <position position="354"/>
    </location>
    <ligand>
        <name>ATP</name>
        <dbReference type="ChEBI" id="CHEBI:30616"/>
    </ligand>
</feature>
<dbReference type="GO" id="GO:0004674">
    <property type="term" value="F:protein serine/threonine kinase activity"/>
    <property type="evidence" value="ECO:0007669"/>
    <property type="project" value="UniProtKB-KW"/>
</dbReference>
<feature type="region of interest" description="Disordered" evidence="19">
    <location>
        <begin position="617"/>
        <end position="646"/>
    </location>
</feature>
<dbReference type="EC" id="2.7.11.1" evidence="2"/>
<reference evidence="21" key="2">
    <citation type="submission" date="2023-06" db="EMBL/GenBank/DDBJ databases">
        <authorList>
            <person name="Swenson N.G."/>
            <person name="Wegrzyn J.L."/>
            <person name="Mcevoy S.L."/>
        </authorList>
    </citation>
    <scope>NUCLEOTIDE SEQUENCE</scope>
    <source>
        <strain evidence="21">NS2018</strain>
        <tissue evidence="21">Leaf</tissue>
    </source>
</reference>
<evidence type="ECO:0000256" key="3">
    <source>
        <dbReference type="ARBA" id="ARBA00022475"/>
    </source>
</evidence>
<dbReference type="GO" id="GO:0005524">
    <property type="term" value="F:ATP binding"/>
    <property type="evidence" value="ECO:0007669"/>
    <property type="project" value="UniProtKB-UniRule"/>
</dbReference>
<evidence type="ECO:0000256" key="15">
    <source>
        <dbReference type="ARBA" id="ARBA00023180"/>
    </source>
</evidence>
<evidence type="ECO:0000256" key="8">
    <source>
        <dbReference type="ARBA" id="ARBA00022729"/>
    </source>
</evidence>
<keyword evidence="11 18" id="KW-0067">ATP-binding</keyword>
<evidence type="ECO:0000256" key="11">
    <source>
        <dbReference type="ARBA" id="ARBA00022840"/>
    </source>
</evidence>
<dbReference type="Pfam" id="PF13947">
    <property type="entry name" value="GUB_WAK_bind"/>
    <property type="match status" value="1"/>
</dbReference>
<keyword evidence="4" id="KW-0723">Serine/threonine-protein kinase</keyword>
<dbReference type="PROSITE" id="PS00108">
    <property type="entry name" value="PROTEIN_KINASE_ST"/>
    <property type="match status" value="1"/>
</dbReference>
<evidence type="ECO:0000256" key="17">
    <source>
        <dbReference type="ARBA" id="ARBA00048679"/>
    </source>
</evidence>
<evidence type="ECO:0000259" key="20">
    <source>
        <dbReference type="PROSITE" id="PS50011"/>
    </source>
</evidence>
<keyword evidence="9 18" id="KW-0547">Nucleotide-binding</keyword>
<comment type="catalytic activity">
    <reaction evidence="17">
        <text>L-seryl-[protein] + ATP = O-phospho-L-seryl-[protein] + ADP + H(+)</text>
        <dbReference type="Rhea" id="RHEA:17989"/>
        <dbReference type="Rhea" id="RHEA-COMP:9863"/>
        <dbReference type="Rhea" id="RHEA-COMP:11604"/>
        <dbReference type="ChEBI" id="CHEBI:15378"/>
        <dbReference type="ChEBI" id="CHEBI:29999"/>
        <dbReference type="ChEBI" id="CHEBI:30616"/>
        <dbReference type="ChEBI" id="CHEBI:83421"/>
        <dbReference type="ChEBI" id="CHEBI:456216"/>
        <dbReference type="EC" id="2.7.11.1"/>
    </reaction>
</comment>
<dbReference type="InterPro" id="IPR011009">
    <property type="entry name" value="Kinase-like_dom_sf"/>
</dbReference>
<evidence type="ECO:0000256" key="4">
    <source>
        <dbReference type="ARBA" id="ARBA00022527"/>
    </source>
</evidence>
<accession>A0AA39S8U7</accession>
<dbReference type="AlphaFoldDB" id="A0AA39S8U7"/>
<evidence type="ECO:0000256" key="7">
    <source>
        <dbReference type="ARBA" id="ARBA00022692"/>
    </source>
</evidence>
<proteinExistence type="predicted"/>
<evidence type="ECO:0000256" key="6">
    <source>
        <dbReference type="ARBA" id="ARBA00022679"/>
    </source>
</evidence>
<dbReference type="PANTHER" id="PTHR46008:SF20">
    <property type="entry name" value="PROTEIN KINASE DOMAIN-CONTAINING PROTEIN"/>
    <property type="match status" value="1"/>
</dbReference>
<keyword evidence="13" id="KW-0472">Membrane</keyword>
<keyword evidence="6" id="KW-0808">Transferase</keyword>
<evidence type="ECO:0000256" key="2">
    <source>
        <dbReference type="ARBA" id="ARBA00012513"/>
    </source>
</evidence>
<evidence type="ECO:0000256" key="19">
    <source>
        <dbReference type="SAM" id="MobiDB-lite"/>
    </source>
</evidence>
<dbReference type="SUPFAM" id="SSF56112">
    <property type="entry name" value="Protein kinase-like (PK-like)"/>
    <property type="match status" value="1"/>
</dbReference>
<dbReference type="InterPro" id="IPR000719">
    <property type="entry name" value="Prot_kinase_dom"/>
</dbReference>
<organism evidence="21 22">
    <name type="scientific">Acer saccharum</name>
    <name type="common">Sugar maple</name>
    <dbReference type="NCBI Taxonomy" id="4024"/>
    <lineage>
        <taxon>Eukaryota</taxon>
        <taxon>Viridiplantae</taxon>
        <taxon>Streptophyta</taxon>
        <taxon>Embryophyta</taxon>
        <taxon>Tracheophyta</taxon>
        <taxon>Spermatophyta</taxon>
        <taxon>Magnoliopsida</taxon>
        <taxon>eudicotyledons</taxon>
        <taxon>Gunneridae</taxon>
        <taxon>Pentapetalae</taxon>
        <taxon>rosids</taxon>
        <taxon>malvids</taxon>
        <taxon>Sapindales</taxon>
        <taxon>Sapindaceae</taxon>
        <taxon>Hippocastanoideae</taxon>
        <taxon>Acereae</taxon>
        <taxon>Acer</taxon>
    </lineage>
</organism>
<dbReference type="PROSITE" id="PS50011">
    <property type="entry name" value="PROTEIN_KINASE_DOM"/>
    <property type="match status" value="1"/>
</dbReference>
<dbReference type="Proteomes" id="UP001168877">
    <property type="component" value="Unassembled WGS sequence"/>
</dbReference>
<evidence type="ECO:0000256" key="13">
    <source>
        <dbReference type="ARBA" id="ARBA00023136"/>
    </source>
</evidence>
<evidence type="ECO:0000256" key="16">
    <source>
        <dbReference type="ARBA" id="ARBA00047899"/>
    </source>
</evidence>